<feature type="transmembrane region" description="Helical" evidence="5">
    <location>
        <begin position="116"/>
        <end position="133"/>
    </location>
</feature>
<dbReference type="Proteomes" id="UP000007875">
    <property type="component" value="Unassembled WGS sequence"/>
</dbReference>
<evidence type="ECO:0000256" key="1">
    <source>
        <dbReference type="ARBA" id="ARBA00004141"/>
    </source>
</evidence>
<keyword evidence="3 5" id="KW-1133">Transmembrane helix</keyword>
<feature type="transmembrane region" description="Helical" evidence="5">
    <location>
        <begin position="243"/>
        <end position="262"/>
    </location>
</feature>
<dbReference type="eggNOG" id="KOG2563">
    <property type="taxonomic scope" value="Eukaryota"/>
</dbReference>
<accession>H2ZFL6</accession>
<dbReference type="Gene3D" id="1.20.1250.20">
    <property type="entry name" value="MFS general substrate transporter like domains"/>
    <property type="match status" value="1"/>
</dbReference>
<dbReference type="GeneTree" id="ENSGT01030000234625"/>
<dbReference type="InParanoid" id="H2ZFL6"/>
<dbReference type="OMA" id="NITCWNI"/>
<dbReference type="PANTHER" id="PTHR10924">
    <property type="entry name" value="MAJOR FACILITATOR SUPERFAMILY PROTEIN-RELATED"/>
    <property type="match status" value="1"/>
</dbReference>
<evidence type="ECO:0000313" key="7">
    <source>
        <dbReference type="Proteomes" id="UP000007875"/>
    </source>
</evidence>
<dbReference type="SUPFAM" id="SSF103473">
    <property type="entry name" value="MFS general substrate transporter"/>
    <property type="match status" value="1"/>
</dbReference>
<dbReference type="PANTHER" id="PTHR10924:SF27">
    <property type="entry name" value="SOLUTE CARRIER FAMILY 49 MEMBER 4"/>
    <property type="match status" value="1"/>
</dbReference>
<keyword evidence="2 5" id="KW-0812">Transmembrane</keyword>
<name>H2ZFL6_CIOSA</name>
<evidence type="ECO:0000313" key="6">
    <source>
        <dbReference type="Ensembl" id="ENSCSAVP00000016382.1"/>
    </source>
</evidence>
<dbReference type="GO" id="GO:0016020">
    <property type="term" value="C:membrane"/>
    <property type="evidence" value="ECO:0007669"/>
    <property type="project" value="UniProtKB-SubCell"/>
</dbReference>
<proteinExistence type="predicted"/>
<dbReference type="Pfam" id="PF07690">
    <property type="entry name" value="MFS_1"/>
    <property type="match status" value="1"/>
</dbReference>
<protein>
    <recommendedName>
        <fullName evidence="8">Major facilitator superfamily (MFS) profile domain-containing protein</fullName>
    </recommendedName>
</protein>
<evidence type="ECO:0008006" key="8">
    <source>
        <dbReference type="Google" id="ProtNLM"/>
    </source>
</evidence>
<keyword evidence="4 5" id="KW-0472">Membrane</keyword>
<feature type="transmembrane region" description="Helical" evidence="5">
    <location>
        <begin position="91"/>
        <end position="110"/>
    </location>
</feature>
<sequence>MEINEETKPLVSGSIAYGSISHKTTLADDINENKDDKKEKLHVSKTYWYRWYICLIFAFQGLLQGCVWNTWPAIDDSAEAAIGFSKQDIELLVNWGPIAFIIFMPIYMWLLQTKGLRLSVVSGAFLVAIGTGLRCLPLPNNILKYFIHVGQFLNGIAGCPVMAIPPMLSNVWFPASERITATGIATLFNYFGTGAAYIIGPLFVNEPSNATQNITCWNITKHNTPRNSSCQEIFGIRNEIQTVLYFEFGLASIIFLAMLVFFPNKPPTPPSVSASKSRMSLKRGLLALVKRKQYLVVAFV</sequence>
<evidence type="ECO:0000256" key="5">
    <source>
        <dbReference type="SAM" id="Phobius"/>
    </source>
</evidence>
<dbReference type="GO" id="GO:0022857">
    <property type="term" value="F:transmembrane transporter activity"/>
    <property type="evidence" value="ECO:0007669"/>
    <property type="project" value="InterPro"/>
</dbReference>
<evidence type="ECO:0000256" key="2">
    <source>
        <dbReference type="ARBA" id="ARBA00022692"/>
    </source>
</evidence>
<reference evidence="7" key="1">
    <citation type="submission" date="2003-08" db="EMBL/GenBank/DDBJ databases">
        <authorList>
            <person name="Birren B."/>
            <person name="Nusbaum C."/>
            <person name="Abebe A."/>
            <person name="Abouelleil A."/>
            <person name="Adekoya E."/>
            <person name="Ait-zahra M."/>
            <person name="Allen N."/>
            <person name="Allen T."/>
            <person name="An P."/>
            <person name="Anderson M."/>
            <person name="Anderson S."/>
            <person name="Arachchi H."/>
            <person name="Armbruster J."/>
            <person name="Bachantsang P."/>
            <person name="Baldwin J."/>
            <person name="Barry A."/>
            <person name="Bayul T."/>
            <person name="Blitshsteyn B."/>
            <person name="Bloom T."/>
            <person name="Blye J."/>
            <person name="Boguslavskiy L."/>
            <person name="Borowsky M."/>
            <person name="Boukhgalter B."/>
            <person name="Brunache A."/>
            <person name="Butler J."/>
            <person name="Calixte N."/>
            <person name="Calvo S."/>
            <person name="Camarata J."/>
            <person name="Campo K."/>
            <person name="Chang J."/>
            <person name="Cheshatsang Y."/>
            <person name="Citroen M."/>
            <person name="Collymore A."/>
            <person name="Considine T."/>
            <person name="Cook A."/>
            <person name="Cooke P."/>
            <person name="Corum B."/>
            <person name="Cuomo C."/>
            <person name="David R."/>
            <person name="Dawoe T."/>
            <person name="Degray S."/>
            <person name="Dodge S."/>
            <person name="Dooley K."/>
            <person name="Dorje P."/>
            <person name="Dorjee K."/>
            <person name="Dorris L."/>
            <person name="Duffey N."/>
            <person name="Dupes A."/>
            <person name="Elkins T."/>
            <person name="Engels R."/>
            <person name="Erickson J."/>
            <person name="Farina A."/>
            <person name="Faro S."/>
            <person name="Ferreira P."/>
            <person name="Fischer H."/>
            <person name="Fitzgerald M."/>
            <person name="Foley K."/>
            <person name="Gage D."/>
            <person name="Galagan J."/>
            <person name="Gearin G."/>
            <person name="Gnerre S."/>
            <person name="Gnirke A."/>
            <person name="Goyette A."/>
            <person name="Graham J."/>
            <person name="Grandbois E."/>
            <person name="Gyaltsen K."/>
            <person name="Hafez N."/>
            <person name="Hagopian D."/>
            <person name="Hagos B."/>
            <person name="Hall J."/>
            <person name="Hatcher B."/>
            <person name="Heller A."/>
            <person name="Higgins H."/>
            <person name="Honan T."/>
            <person name="Horn A."/>
            <person name="Houde N."/>
            <person name="Hughes L."/>
            <person name="Hulme W."/>
            <person name="Husby E."/>
            <person name="Iliev I."/>
            <person name="Jaffe D."/>
            <person name="Jones C."/>
            <person name="Kamal M."/>
            <person name="Kamat A."/>
            <person name="Kamvysselis M."/>
            <person name="Karlsson E."/>
            <person name="Kells C."/>
            <person name="Kieu A."/>
            <person name="Kisner P."/>
            <person name="Kodira C."/>
            <person name="Kulbokas E."/>
            <person name="Labutti K."/>
            <person name="Lama D."/>
            <person name="Landers T."/>
            <person name="Leger J."/>
            <person name="Levine S."/>
            <person name="Lewis D."/>
            <person name="Lewis T."/>
            <person name="Lindblad-toh K."/>
            <person name="Liu X."/>
            <person name="Lokyitsang T."/>
            <person name="Lokyitsang Y."/>
            <person name="Lucien O."/>
            <person name="Lui A."/>
            <person name="Ma L.J."/>
            <person name="Mabbitt R."/>
            <person name="Macdonald J."/>
            <person name="Maclean C."/>
            <person name="Major J."/>
            <person name="Manning J."/>
            <person name="Marabella R."/>
            <person name="Maru K."/>
            <person name="Matthews C."/>
            <person name="Mauceli E."/>
            <person name="Mccarthy M."/>
            <person name="Mcdonough S."/>
            <person name="Mcghee T."/>
            <person name="Meldrim J."/>
            <person name="Meneus L."/>
            <person name="Mesirov J."/>
            <person name="Mihalev A."/>
            <person name="Mihova T."/>
            <person name="Mikkelsen T."/>
            <person name="Mlenga V."/>
            <person name="Moru K."/>
            <person name="Mozes J."/>
            <person name="Mulrain L."/>
            <person name="Munson G."/>
            <person name="Naylor J."/>
            <person name="Newes C."/>
            <person name="Nguyen C."/>
            <person name="Nguyen N."/>
            <person name="Nguyen T."/>
            <person name="Nicol R."/>
            <person name="Nielsen C."/>
            <person name="Nizzari M."/>
            <person name="Norbu C."/>
            <person name="Norbu N."/>
            <person name="O'donnell P."/>
            <person name="Okoawo O."/>
            <person name="O'leary S."/>
            <person name="Omotosho B."/>
            <person name="O'neill K."/>
            <person name="Osman S."/>
            <person name="Parker S."/>
            <person name="Perrin D."/>
            <person name="Phunkhang P."/>
            <person name="Piqani B."/>
            <person name="Purcell S."/>
            <person name="Rachupka T."/>
            <person name="Ramasamy U."/>
            <person name="Rameau R."/>
            <person name="Ray V."/>
            <person name="Raymond C."/>
            <person name="Retta R."/>
            <person name="Richardson S."/>
            <person name="Rise C."/>
            <person name="Rodriguez J."/>
            <person name="Rogers J."/>
            <person name="Rogov P."/>
            <person name="Rutman M."/>
            <person name="Schupbach R."/>
            <person name="Seaman C."/>
            <person name="Settipalli S."/>
            <person name="Sharpe T."/>
            <person name="Sheridan J."/>
            <person name="Sherpa N."/>
            <person name="Shi J."/>
            <person name="Smirnov S."/>
            <person name="Smith C."/>
            <person name="Sougnez C."/>
            <person name="Spencer B."/>
            <person name="Stalker J."/>
            <person name="Stange-thomann N."/>
            <person name="Stavropoulos S."/>
            <person name="Stetson K."/>
            <person name="Stone C."/>
            <person name="Stone S."/>
            <person name="Stubbs M."/>
            <person name="Talamas J."/>
            <person name="Tchuinga P."/>
            <person name="Tenzing P."/>
            <person name="Tesfaye S."/>
            <person name="Theodore J."/>
            <person name="Thoulutsang Y."/>
            <person name="Topham K."/>
            <person name="Towey S."/>
            <person name="Tsamla T."/>
            <person name="Tsomo N."/>
            <person name="Vallee D."/>
            <person name="Vassiliev H."/>
            <person name="Venkataraman V."/>
            <person name="Vinson J."/>
            <person name="Vo A."/>
            <person name="Wade C."/>
            <person name="Wang S."/>
            <person name="Wangchuk T."/>
            <person name="Wangdi T."/>
            <person name="Whittaker C."/>
            <person name="Wilkinson J."/>
            <person name="Wu Y."/>
            <person name="Wyman D."/>
            <person name="Yadav S."/>
            <person name="Yang S."/>
            <person name="Yang X."/>
            <person name="Yeager S."/>
            <person name="Yee E."/>
            <person name="Young G."/>
            <person name="Zainoun J."/>
            <person name="Zembeck L."/>
            <person name="Zimmer A."/>
            <person name="Zody M."/>
            <person name="Lander E."/>
        </authorList>
    </citation>
    <scope>NUCLEOTIDE SEQUENCE [LARGE SCALE GENOMIC DNA]</scope>
</reference>
<dbReference type="InterPro" id="IPR049680">
    <property type="entry name" value="FLVCR1-2_SLC49-like"/>
</dbReference>
<reference evidence="6" key="2">
    <citation type="submission" date="2025-08" db="UniProtKB">
        <authorList>
            <consortium name="Ensembl"/>
        </authorList>
    </citation>
    <scope>IDENTIFICATION</scope>
</reference>
<dbReference type="Ensembl" id="ENSCSAVT00000016563.1">
    <property type="protein sequence ID" value="ENSCSAVP00000016382.1"/>
    <property type="gene ID" value="ENSCSAVG00000009642.1"/>
</dbReference>
<dbReference type="InterPro" id="IPR011701">
    <property type="entry name" value="MFS"/>
</dbReference>
<feature type="transmembrane region" description="Helical" evidence="5">
    <location>
        <begin position="145"/>
        <end position="164"/>
    </location>
</feature>
<dbReference type="InterPro" id="IPR036259">
    <property type="entry name" value="MFS_trans_sf"/>
</dbReference>
<organism evidence="6 7">
    <name type="scientific">Ciona savignyi</name>
    <name type="common">Pacific transparent sea squirt</name>
    <dbReference type="NCBI Taxonomy" id="51511"/>
    <lineage>
        <taxon>Eukaryota</taxon>
        <taxon>Metazoa</taxon>
        <taxon>Chordata</taxon>
        <taxon>Tunicata</taxon>
        <taxon>Ascidiacea</taxon>
        <taxon>Phlebobranchia</taxon>
        <taxon>Cionidae</taxon>
        <taxon>Ciona</taxon>
    </lineage>
</organism>
<dbReference type="AlphaFoldDB" id="H2ZFL6"/>
<evidence type="ECO:0000256" key="4">
    <source>
        <dbReference type="ARBA" id="ARBA00023136"/>
    </source>
</evidence>
<dbReference type="HOGENOM" id="CLU_023132_4_1_1"/>
<evidence type="ECO:0000256" key="3">
    <source>
        <dbReference type="ARBA" id="ARBA00022989"/>
    </source>
</evidence>
<feature type="transmembrane region" description="Helical" evidence="5">
    <location>
        <begin position="184"/>
        <end position="204"/>
    </location>
</feature>
<comment type="subcellular location">
    <subcellularLocation>
        <location evidence="1">Membrane</location>
        <topology evidence="1">Multi-pass membrane protein</topology>
    </subcellularLocation>
</comment>
<feature type="transmembrane region" description="Helical" evidence="5">
    <location>
        <begin position="49"/>
        <end position="71"/>
    </location>
</feature>
<reference evidence="6" key="3">
    <citation type="submission" date="2025-09" db="UniProtKB">
        <authorList>
            <consortium name="Ensembl"/>
        </authorList>
    </citation>
    <scope>IDENTIFICATION</scope>
</reference>
<keyword evidence="7" id="KW-1185">Reference proteome</keyword>